<dbReference type="GO" id="GO:0003677">
    <property type="term" value="F:DNA binding"/>
    <property type="evidence" value="ECO:0007669"/>
    <property type="project" value="UniProtKB-KW"/>
</dbReference>
<dbReference type="KEGG" id="mthd:A3224_00965"/>
<evidence type="ECO:0000256" key="2">
    <source>
        <dbReference type="ARBA" id="ARBA00023125"/>
    </source>
</evidence>
<dbReference type="InterPro" id="IPR000524">
    <property type="entry name" value="Tscrpt_reg_HTH_GntR"/>
</dbReference>
<dbReference type="Pfam" id="PF00392">
    <property type="entry name" value="GntR"/>
    <property type="match status" value="1"/>
</dbReference>
<feature type="domain" description="HTH gntR-type" evidence="4">
    <location>
        <begin position="13"/>
        <end position="81"/>
    </location>
</feature>
<evidence type="ECO:0000256" key="1">
    <source>
        <dbReference type="ARBA" id="ARBA00023015"/>
    </source>
</evidence>
<dbReference type="AlphaFoldDB" id="A0A143HHZ3"/>
<protein>
    <submittedName>
        <fullName evidence="5">GntR family transcriptional regulator</fullName>
    </submittedName>
</protein>
<dbReference type="PANTHER" id="PTHR43537:SF44">
    <property type="entry name" value="GNTR FAMILY REGULATORY PROTEIN"/>
    <property type="match status" value="1"/>
</dbReference>
<dbReference type="Pfam" id="PF07729">
    <property type="entry name" value="FCD"/>
    <property type="match status" value="1"/>
</dbReference>
<dbReference type="GO" id="GO:0003700">
    <property type="term" value="F:DNA-binding transcription factor activity"/>
    <property type="evidence" value="ECO:0007669"/>
    <property type="project" value="InterPro"/>
</dbReference>
<dbReference type="PROSITE" id="PS50949">
    <property type="entry name" value="HTH_GNTR"/>
    <property type="match status" value="1"/>
</dbReference>
<keyword evidence="2" id="KW-0238">DNA-binding</keyword>
<dbReference type="RefSeq" id="WP_067150281.1">
    <property type="nucleotide sequence ID" value="NZ_CP014864.1"/>
</dbReference>
<dbReference type="EMBL" id="CP014864">
    <property type="protein sequence ID" value="AMX01339.1"/>
    <property type="molecule type" value="Genomic_DNA"/>
</dbReference>
<dbReference type="InterPro" id="IPR008920">
    <property type="entry name" value="TF_FadR/GntR_C"/>
</dbReference>
<dbReference type="SUPFAM" id="SSF46785">
    <property type="entry name" value="Winged helix' DNA-binding domain"/>
    <property type="match status" value="1"/>
</dbReference>
<dbReference type="SUPFAM" id="SSF48008">
    <property type="entry name" value="GntR ligand-binding domain-like"/>
    <property type="match status" value="1"/>
</dbReference>
<dbReference type="CDD" id="cd07377">
    <property type="entry name" value="WHTH_GntR"/>
    <property type="match status" value="1"/>
</dbReference>
<keyword evidence="1" id="KW-0805">Transcription regulation</keyword>
<evidence type="ECO:0000313" key="5">
    <source>
        <dbReference type="EMBL" id="AMX01339.1"/>
    </source>
</evidence>
<dbReference type="STRING" id="252514.A3224_00965"/>
<dbReference type="SMART" id="SM00345">
    <property type="entry name" value="HTH_GNTR"/>
    <property type="match status" value="1"/>
</dbReference>
<sequence>MPTQFQAIAESNRNLNIQIAREIAQKILSGTLAQGSIIPGEVYLCSQFGVSRTVLREAIKLLKSKGMLESKPKVGTRVCCKTRWNFLDAQLLEWMTEVETPEGVYLQFLELRRAIEPQATALAAVRATEEQRTELTTIFQQMKAIAKDFDQQAWTEVDTLFHHLIFLATDNSFYRPFGNVMATMLKWFIRFSSKDGGVCIEEHRQIYEAIMDRDPVRAMQASMSLMENHNHRLSEPQSVPI</sequence>
<dbReference type="OrthoDB" id="9028214at2"/>
<dbReference type="InterPro" id="IPR011711">
    <property type="entry name" value="GntR_C"/>
</dbReference>
<name>A0A143HHZ3_MICTH</name>
<dbReference type="Gene3D" id="1.20.120.530">
    <property type="entry name" value="GntR ligand-binding domain-like"/>
    <property type="match status" value="1"/>
</dbReference>
<accession>A0A143HHZ3</accession>
<organism evidence="5 6">
    <name type="scientific">Microbulbifer thermotolerans</name>
    <dbReference type="NCBI Taxonomy" id="252514"/>
    <lineage>
        <taxon>Bacteria</taxon>
        <taxon>Pseudomonadati</taxon>
        <taxon>Pseudomonadota</taxon>
        <taxon>Gammaproteobacteria</taxon>
        <taxon>Cellvibrionales</taxon>
        <taxon>Microbulbiferaceae</taxon>
        <taxon>Microbulbifer</taxon>
    </lineage>
</organism>
<proteinExistence type="predicted"/>
<keyword evidence="6" id="KW-1185">Reference proteome</keyword>
<dbReference type="InterPro" id="IPR036390">
    <property type="entry name" value="WH_DNA-bd_sf"/>
</dbReference>
<keyword evidence="3" id="KW-0804">Transcription</keyword>
<gene>
    <name evidence="5" type="ORF">A3224_00965</name>
</gene>
<reference evidence="6" key="1">
    <citation type="submission" date="2016-03" db="EMBL/GenBank/DDBJ databases">
        <authorList>
            <person name="Lee Y.-S."/>
            <person name="Choi Y.-L."/>
        </authorList>
    </citation>
    <scope>NUCLEOTIDE SEQUENCE [LARGE SCALE GENOMIC DNA]</scope>
    <source>
        <strain evidence="6">DAU221</strain>
    </source>
</reference>
<dbReference type="GeneID" id="76606615"/>
<dbReference type="PANTHER" id="PTHR43537">
    <property type="entry name" value="TRANSCRIPTIONAL REGULATOR, GNTR FAMILY"/>
    <property type="match status" value="1"/>
</dbReference>
<dbReference type="Proteomes" id="UP000076077">
    <property type="component" value="Chromosome"/>
</dbReference>
<evidence type="ECO:0000313" key="6">
    <source>
        <dbReference type="Proteomes" id="UP000076077"/>
    </source>
</evidence>
<evidence type="ECO:0000259" key="4">
    <source>
        <dbReference type="PROSITE" id="PS50949"/>
    </source>
</evidence>
<evidence type="ECO:0000256" key="3">
    <source>
        <dbReference type="ARBA" id="ARBA00023163"/>
    </source>
</evidence>
<dbReference type="PRINTS" id="PR00035">
    <property type="entry name" value="HTHGNTR"/>
</dbReference>
<dbReference type="SMART" id="SM00895">
    <property type="entry name" value="FCD"/>
    <property type="match status" value="1"/>
</dbReference>
<dbReference type="Gene3D" id="1.10.10.10">
    <property type="entry name" value="Winged helix-like DNA-binding domain superfamily/Winged helix DNA-binding domain"/>
    <property type="match status" value="1"/>
</dbReference>
<dbReference type="InterPro" id="IPR036388">
    <property type="entry name" value="WH-like_DNA-bd_sf"/>
</dbReference>